<sequence>MQTKVLNGRYRLEELIGEGGMAVVYRGYDLALNRPVAVKILRGQYGSDASFLRRFEREAQSAARLAHPNIVNVYDVGHDNGVHYIVMEYVRGQTLKHLILRQAPFRVEEAAYVVSQVAAALDYAHRHGLVHRDIKPQNILVDEQGTVKVTDFGIAKGLTDASLTEAGIGMGTVHYVSPEQARGEPATPASDIYSLGVVLYEMLTGRLPFDADNPIGLAMQHVNAPPPSPRQYNPDLPPPVEAIVLRALAKDPAQRFPSAGALAEALSRWHQQPATAGAAFPPPAGRGSSEATRAMGSRVRPARVQGAPPPPPRALSRGDELGCATWLIGSAILIGIVALVLLAFRMVDLNPLGTGTQPSPTPTEVVAGVGTATPGSGTPSPAPTRTASPTPTPTPAPTPSPTPETALVPQLLGSTLEQAEAAAAVGDFQLVVEEVFDNVTPAGVIFEQDPQAGTPLPKGSEIRVTVSKGPEFVTLPNLTGQPFTDAIRQIQELGLNYERVEEPSRDVAEGLIIRTEPSGQVRSGETVTVYVSVGDKVRVPDVFGVPYQQARQQLEQAGLVVRSVTPQSCQYIRSQDPSFDCQRFPDGGVVSGTLQWNSWVPRGSAIDIAYYDREAQD</sequence>
<dbReference type="GO" id="GO:0004674">
    <property type="term" value="F:protein serine/threonine kinase activity"/>
    <property type="evidence" value="ECO:0007669"/>
    <property type="project" value="UniProtKB-KW"/>
</dbReference>
<dbReference type="PANTHER" id="PTHR43289">
    <property type="entry name" value="MITOGEN-ACTIVATED PROTEIN KINASE KINASE KINASE 20-RELATED"/>
    <property type="match status" value="1"/>
</dbReference>
<evidence type="ECO:0000256" key="9">
    <source>
        <dbReference type="PROSITE-ProRule" id="PRU10141"/>
    </source>
</evidence>
<dbReference type="SUPFAM" id="SSF56112">
    <property type="entry name" value="Protein kinase-like (PK-like)"/>
    <property type="match status" value="1"/>
</dbReference>
<evidence type="ECO:0000256" key="7">
    <source>
        <dbReference type="ARBA" id="ARBA00047899"/>
    </source>
</evidence>
<evidence type="ECO:0000256" key="8">
    <source>
        <dbReference type="ARBA" id="ARBA00048679"/>
    </source>
</evidence>
<dbReference type="InterPro" id="IPR005543">
    <property type="entry name" value="PASTA_dom"/>
</dbReference>
<dbReference type="PROSITE" id="PS51178">
    <property type="entry name" value="PASTA"/>
    <property type="match status" value="2"/>
</dbReference>
<dbReference type="Gene3D" id="3.30.200.20">
    <property type="entry name" value="Phosphorylase Kinase, domain 1"/>
    <property type="match status" value="1"/>
</dbReference>
<dbReference type="Gene3D" id="3.30.10.20">
    <property type="match status" value="3"/>
</dbReference>
<accession>A0A831X8R0</accession>
<dbReference type="FunFam" id="1.10.510.10:FF:000021">
    <property type="entry name" value="Serine/threonine protein kinase"/>
    <property type="match status" value="1"/>
</dbReference>
<keyword evidence="11" id="KW-0812">Transmembrane</keyword>
<organism evidence="14">
    <name type="scientific">Thermorudis peleae</name>
    <dbReference type="NCBI Taxonomy" id="1382356"/>
    <lineage>
        <taxon>Bacteria</taxon>
        <taxon>Pseudomonadati</taxon>
        <taxon>Thermomicrobiota</taxon>
        <taxon>Thermomicrobia</taxon>
        <taxon>Thermomicrobia incertae sedis</taxon>
        <taxon>Thermorudis</taxon>
    </lineage>
</organism>
<keyword evidence="5 14" id="KW-0418">Kinase</keyword>
<evidence type="ECO:0000259" key="12">
    <source>
        <dbReference type="PROSITE" id="PS50011"/>
    </source>
</evidence>
<evidence type="ECO:0000256" key="11">
    <source>
        <dbReference type="SAM" id="Phobius"/>
    </source>
</evidence>
<dbReference type="SMART" id="SM00740">
    <property type="entry name" value="PASTA"/>
    <property type="match status" value="2"/>
</dbReference>
<evidence type="ECO:0000256" key="2">
    <source>
        <dbReference type="ARBA" id="ARBA00022527"/>
    </source>
</evidence>
<proteinExistence type="predicted"/>
<dbReference type="PANTHER" id="PTHR43289:SF34">
    <property type="entry name" value="SERINE_THREONINE-PROTEIN KINASE YBDM-RELATED"/>
    <property type="match status" value="1"/>
</dbReference>
<keyword evidence="2" id="KW-0723">Serine/threonine-protein kinase</keyword>
<comment type="caution">
    <text evidence="14">The sequence shown here is derived from an EMBL/GenBank/DDBJ whole genome shotgun (WGS) entry which is preliminary data.</text>
</comment>
<keyword evidence="6 9" id="KW-0067">ATP-binding</keyword>
<evidence type="ECO:0000259" key="13">
    <source>
        <dbReference type="PROSITE" id="PS51178"/>
    </source>
</evidence>
<feature type="domain" description="PASTA" evidence="13">
    <location>
        <begin position="469"/>
        <end position="533"/>
    </location>
</feature>
<evidence type="ECO:0000256" key="1">
    <source>
        <dbReference type="ARBA" id="ARBA00012513"/>
    </source>
</evidence>
<feature type="region of interest" description="Disordered" evidence="10">
    <location>
        <begin position="353"/>
        <end position="406"/>
    </location>
</feature>
<gene>
    <name evidence="14" type="ORF">ENP34_08485</name>
</gene>
<keyword evidence="3" id="KW-0808">Transferase</keyword>
<dbReference type="InterPro" id="IPR011009">
    <property type="entry name" value="Kinase-like_dom_sf"/>
</dbReference>
<keyword evidence="11" id="KW-1133">Transmembrane helix</keyword>
<dbReference type="PROSITE" id="PS00108">
    <property type="entry name" value="PROTEIN_KINASE_ST"/>
    <property type="match status" value="1"/>
</dbReference>
<comment type="catalytic activity">
    <reaction evidence="8">
        <text>L-seryl-[protein] + ATP = O-phospho-L-seryl-[protein] + ADP + H(+)</text>
        <dbReference type="Rhea" id="RHEA:17989"/>
        <dbReference type="Rhea" id="RHEA-COMP:9863"/>
        <dbReference type="Rhea" id="RHEA-COMP:11604"/>
        <dbReference type="ChEBI" id="CHEBI:15378"/>
        <dbReference type="ChEBI" id="CHEBI:29999"/>
        <dbReference type="ChEBI" id="CHEBI:30616"/>
        <dbReference type="ChEBI" id="CHEBI:83421"/>
        <dbReference type="ChEBI" id="CHEBI:456216"/>
        <dbReference type="EC" id="2.7.11.1"/>
    </reaction>
</comment>
<dbReference type="GO" id="GO:0005524">
    <property type="term" value="F:ATP binding"/>
    <property type="evidence" value="ECO:0007669"/>
    <property type="project" value="UniProtKB-UniRule"/>
</dbReference>
<evidence type="ECO:0000256" key="5">
    <source>
        <dbReference type="ARBA" id="ARBA00022777"/>
    </source>
</evidence>
<feature type="transmembrane region" description="Helical" evidence="11">
    <location>
        <begin position="324"/>
        <end position="344"/>
    </location>
</feature>
<dbReference type="AlphaFoldDB" id="A0A831X8R0"/>
<dbReference type="InterPro" id="IPR017441">
    <property type="entry name" value="Protein_kinase_ATP_BS"/>
</dbReference>
<feature type="region of interest" description="Disordered" evidence="10">
    <location>
        <begin position="273"/>
        <end position="316"/>
    </location>
</feature>
<dbReference type="CDD" id="cd14014">
    <property type="entry name" value="STKc_PknB_like"/>
    <property type="match status" value="1"/>
</dbReference>
<evidence type="ECO:0000256" key="3">
    <source>
        <dbReference type="ARBA" id="ARBA00022679"/>
    </source>
</evidence>
<evidence type="ECO:0000313" key="14">
    <source>
        <dbReference type="EMBL" id="HEG91465.1"/>
    </source>
</evidence>
<feature type="domain" description="PASTA" evidence="13">
    <location>
        <begin position="402"/>
        <end position="468"/>
    </location>
</feature>
<dbReference type="Pfam" id="PF00069">
    <property type="entry name" value="Pkinase"/>
    <property type="match status" value="1"/>
</dbReference>
<dbReference type="PROSITE" id="PS50011">
    <property type="entry name" value="PROTEIN_KINASE_DOM"/>
    <property type="match status" value="1"/>
</dbReference>
<dbReference type="EMBL" id="DSIY01000203">
    <property type="protein sequence ID" value="HEG91465.1"/>
    <property type="molecule type" value="Genomic_DNA"/>
</dbReference>
<dbReference type="EC" id="2.7.11.1" evidence="1"/>
<evidence type="ECO:0000256" key="6">
    <source>
        <dbReference type="ARBA" id="ARBA00022840"/>
    </source>
</evidence>
<keyword evidence="4 9" id="KW-0547">Nucleotide-binding</keyword>
<protein>
    <recommendedName>
        <fullName evidence="1">non-specific serine/threonine protein kinase</fullName>
        <ecNumber evidence="1">2.7.11.1</ecNumber>
    </recommendedName>
</protein>
<feature type="binding site" evidence="9">
    <location>
        <position position="39"/>
    </location>
    <ligand>
        <name>ATP</name>
        <dbReference type="ChEBI" id="CHEBI:30616"/>
    </ligand>
</feature>
<reference evidence="14" key="1">
    <citation type="journal article" date="2020" name="mSystems">
        <title>Genome- and Community-Level Interaction Insights into Carbon Utilization and Element Cycling Functions of Hydrothermarchaeota in Hydrothermal Sediment.</title>
        <authorList>
            <person name="Zhou Z."/>
            <person name="Liu Y."/>
            <person name="Xu W."/>
            <person name="Pan J."/>
            <person name="Luo Z.H."/>
            <person name="Li M."/>
        </authorList>
    </citation>
    <scope>NUCLEOTIDE SEQUENCE [LARGE SCALE GENOMIC DNA]</scope>
    <source>
        <strain evidence="14">SpSt-210</strain>
    </source>
</reference>
<feature type="domain" description="Protein kinase" evidence="12">
    <location>
        <begin position="10"/>
        <end position="270"/>
    </location>
</feature>
<dbReference type="CDD" id="cd06577">
    <property type="entry name" value="PASTA_pknB"/>
    <property type="match status" value="3"/>
</dbReference>
<dbReference type="SMART" id="SM00220">
    <property type="entry name" value="S_TKc"/>
    <property type="match status" value="1"/>
</dbReference>
<dbReference type="Pfam" id="PF03793">
    <property type="entry name" value="PASTA"/>
    <property type="match status" value="2"/>
</dbReference>
<feature type="compositionally biased region" description="Low complexity" evidence="10">
    <location>
        <begin position="362"/>
        <end position="389"/>
    </location>
</feature>
<evidence type="ECO:0000256" key="10">
    <source>
        <dbReference type="SAM" id="MobiDB-lite"/>
    </source>
</evidence>
<dbReference type="InterPro" id="IPR000719">
    <property type="entry name" value="Prot_kinase_dom"/>
</dbReference>
<dbReference type="InterPro" id="IPR008271">
    <property type="entry name" value="Ser/Thr_kinase_AS"/>
</dbReference>
<feature type="compositionally biased region" description="Pro residues" evidence="10">
    <location>
        <begin position="390"/>
        <end position="402"/>
    </location>
</feature>
<name>A0A831X8R0_9BACT</name>
<dbReference type="FunFam" id="3.30.200.20:FF:000035">
    <property type="entry name" value="Serine/threonine protein kinase Stk1"/>
    <property type="match status" value="1"/>
</dbReference>
<evidence type="ECO:0000256" key="4">
    <source>
        <dbReference type="ARBA" id="ARBA00022741"/>
    </source>
</evidence>
<dbReference type="PROSITE" id="PS00107">
    <property type="entry name" value="PROTEIN_KINASE_ATP"/>
    <property type="match status" value="1"/>
</dbReference>
<dbReference type="Gene3D" id="1.10.510.10">
    <property type="entry name" value="Transferase(Phosphotransferase) domain 1"/>
    <property type="match status" value="1"/>
</dbReference>
<comment type="catalytic activity">
    <reaction evidence="7">
        <text>L-threonyl-[protein] + ATP = O-phospho-L-threonyl-[protein] + ADP + H(+)</text>
        <dbReference type="Rhea" id="RHEA:46608"/>
        <dbReference type="Rhea" id="RHEA-COMP:11060"/>
        <dbReference type="Rhea" id="RHEA-COMP:11605"/>
        <dbReference type="ChEBI" id="CHEBI:15378"/>
        <dbReference type="ChEBI" id="CHEBI:30013"/>
        <dbReference type="ChEBI" id="CHEBI:30616"/>
        <dbReference type="ChEBI" id="CHEBI:61977"/>
        <dbReference type="ChEBI" id="CHEBI:456216"/>
        <dbReference type="EC" id="2.7.11.1"/>
    </reaction>
</comment>
<keyword evidence="11" id="KW-0472">Membrane</keyword>